<gene>
    <name evidence="13 14" type="primary">lpxK</name>
    <name evidence="14" type="ORF">ESY86_05845</name>
</gene>
<comment type="caution">
    <text evidence="14">The sequence shown here is derived from an EMBL/GenBank/DDBJ whole genome shotgun (WGS) entry which is preliminary data.</text>
</comment>
<dbReference type="AlphaFoldDB" id="A0A5C6ZM31"/>
<evidence type="ECO:0000256" key="12">
    <source>
        <dbReference type="ARBA" id="ARBA00029757"/>
    </source>
</evidence>
<comment type="catalytic activity">
    <reaction evidence="13">
        <text>a lipid A disaccharide + ATP = a lipid IVA + ADP + H(+)</text>
        <dbReference type="Rhea" id="RHEA:67840"/>
        <dbReference type="ChEBI" id="CHEBI:15378"/>
        <dbReference type="ChEBI" id="CHEBI:30616"/>
        <dbReference type="ChEBI" id="CHEBI:176343"/>
        <dbReference type="ChEBI" id="CHEBI:176425"/>
        <dbReference type="ChEBI" id="CHEBI:456216"/>
        <dbReference type="EC" id="2.7.1.130"/>
    </reaction>
</comment>
<dbReference type="NCBIfam" id="TIGR00682">
    <property type="entry name" value="lpxK"/>
    <property type="match status" value="1"/>
</dbReference>
<name>A0A5C6ZM31_9FLAO</name>
<keyword evidence="5 13" id="KW-0444">Lipid biosynthesis</keyword>
<accession>A0A5C6ZM31</accession>
<keyword evidence="11 13" id="KW-0443">Lipid metabolism</keyword>
<comment type="pathway">
    <text evidence="2 13">Glycolipid biosynthesis; lipid IV(A) biosynthesis; lipid IV(A) from (3R)-3-hydroxytetradecanoyl-[acyl-carrier-protein] and UDP-N-acetyl-alpha-D-glucosamine: step 6/6.</text>
</comment>
<organism evidence="14 15">
    <name type="scientific">Subsaximicrobium wynnwilliamsii</name>
    <dbReference type="NCBI Taxonomy" id="291179"/>
    <lineage>
        <taxon>Bacteria</taxon>
        <taxon>Pseudomonadati</taxon>
        <taxon>Bacteroidota</taxon>
        <taxon>Flavobacteriia</taxon>
        <taxon>Flavobacteriales</taxon>
        <taxon>Flavobacteriaceae</taxon>
        <taxon>Subsaximicrobium</taxon>
    </lineage>
</organism>
<dbReference type="EMBL" id="VORO01000004">
    <property type="protein sequence ID" value="TXD90321.1"/>
    <property type="molecule type" value="Genomic_DNA"/>
</dbReference>
<dbReference type="InterPro" id="IPR027417">
    <property type="entry name" value="P-loop_NTPase"/>
</dbReference>
<evidence type="ECO:0000256" key="1">
    <source>
        <dbReference type="ARBA" id="ARBA00002274"/>
    </source>
</evidence>
<dbReference type="Pfam" id="PF02606">
    <property type="entry name" value="LpxK"/>
    <property type="match status" value="1"/>
</dbReference>
<evidence type="ECO:0000256" key="2">
    <source>
        <dbReference type="ARBA" id="ARBA00004870"/>
    </source>
</evidence>
<evidence type="ECO:0000256" key="3">
    <source>
        <dbReference type="ARBA" id="ARBA00012071"/>
    </source>
</evidence>
<keyword evidence="6 13" id="KW-0441">Lipid A biosynthesis</keyword>
<dbReference type="PANTHER" id="PTHR42724:SF1">
    <property type="entry name" value="TETRAACYLDISACCHARIDE 4'-KINASE, MITOCHONDRIAL-RELATED"/>
    <property type="match status" value="1"/>
</dbReference>
<dbReference type="Proteomes" id="UP000321578">
    <property type="component" value="Unassembled WGS sequence"/>
</dbReference>
<evidence type="ECO:0000256" key="7">
    <source>
        <dbReference type="ARBA" id="ARBA00022679"/>
    </source>
</evidence>
<dbReference type="SUPFAM" id="SSF52540">
    <property type="entry name" value="P-loop containing nucleoside triphosphate hydrolases"/>
    <property type="match status" value="1"/>
</dbReference>
<evidence type="ECO:0000256" key="5">
    <source>
        <dbReference type="ARBA" id="ARBA00022516"/>
    </source>
</evidence>
<evidence type="ECO:0000313" key="14">
    <source>
        <dbReference type="EMBL" id="TXD90321.1"/>
    </source>
</evidence>
<proteinExistence type="inferred from homology"/>
<feature type="binding site" evidence="13">
    <location>
        <begin position="47"/>
        <end position="54"/>
    </location>
    <ligand>
        <name>ATP</name>
        <dbReference type="ChEBI" id="CHEBI:30616"/>
    </ligand>
</feature>
<evidence type="ECO:0000256" key="8">
    <source>
        <dbReference type="ARBA" id="ARBA00022741"/>
    </source>
</evidence>
<keyword evidence="15" id="KW-1185">Reference proteome</keyword>
<dbReference type="PANTHER" id="PTHR42724">
    <property type="entry name" value="TETRAACYLDISACCHARIDE 4'-KINASE"/>
    <property type="match status" value="1"/>
</dbReference>
<evidence type="ECO:0000256" key="10">
    <source>
        <dbReference type="ARBA" id="ARBA00022840"/>
    </source>
</evidence>
<evidence type="ECO:0000256" key="9">
    <source>
        <dbReference type="ARBA" id="ARBA00022777"/>
    </source>
</evidence>
<keyword evidence="10 13" id="KW-0067">ATP-binding</keyword>
<dbReference type="UniPathway" id="UPA00359">
    <property type="reaction ID" value="UER00482"/>
</dbReference>
<keyword evidence="8 13" id="KW-0547">Nucleotide-binding</keyword>
<keyword evidence="9 13" id="KW-0418">Kinase</keyword>
<dbReference type="HAMAP" id="MF_00409">
    <property type="entry name" value="LpxK"/>
    <property type="match status" value="1"/>
</dbReference>
<evidence type="ECO:0000313" key="15">
    <source>
        <dbReference type="Proteomes" id="UP000321578"/>
    </source>
</evidence>
<dbReference type="InterPro" id="IPR003758">
    <property type="entry name" value="LpxK"/>
</dbReference>
<evidence type="ECO:0000256" key="11">
    <source>
        <dbReference type="ARBA" id="ARBA00023098"/>
    </source>
</evidence>
<dbReference type="GO" id="GO:0005886">
    <property type="term" value="C:plasma membrane"/>
    <property type="evidence" value="ECO:0007669"/>
    <property type="project" value="TreeGrafter"/>
</dbReference>
<dbReference type="GO" id="GO:0009245">
    <property type="term" value="P:lipid A biosynthetic process"/>
    <property type="evidence" value="ECO:0007669"/>
    <property type="project" value="UniProtKB-UniRule"/>
</dbReference>
<comment type="similarity">
    <text evidence="13">Belongs to the LpxK family.</text>
</comment>
<reference evidence="14 15" key="1">
    <citation type="submission" date="2019-08" db="EMBL/GenBank/DDBJ databases">
        <title>Genomes of Subsaximicrobium wynnwilliamsii strains.</title>
        <authorList>
            <person name="Bowman J.P."/>
        </authorList>
    </citation>
    <scope>NUCLEOTIDE SEQUENCE [LARGE SCALE GENOMIC DNA]</scope>
    <source>
        <strain evidence="14 15">2-80-2</strain>
    </source>
</reference>
<comment type="function">
    <text evidence="1 13">Transfers the gamma-phosphate of ATP to the 4'-position of a tetraacyldisaccharide 1-phosphate intermediate (termed DS-1-P) to form tetraacyldisaccharide 1,4'-bis-phosphate (lipid IVA).</text>
</comment>
<sequence length="336" mass="38426">MKLLRKLLLPIVPFYYAITWLRNKGYDWGWKTSKSYDLPVICVGNLSTGGTGKTPMIEFLIRLLKTDYSVATLSRGYKRETSGFVLASENASARTLGDEPFQFYSKFKDITVSVDANRQNGIERLLKLKQPDVILLDDAFQHRKVTAGYNILLTGFGSLYSDDIVLPTGDLREPRSGAKRANMIVVTKCPPNLSEIKKQEIIAALKPSIEQKVFFSSINYSDAIYNEVGRKAFKQLKNKKVTVVTGIANPDPFLNFLRSEQIDFEHLNFKDHHDFTAEEIAVLKQKQCILSTEKDYVRLKPHFASTPTQLYYLPIFFEIDRAEAFERCIKQFVKPR</sequence>
<evidence type="ECO:0000256" key="4">
    <source>
        <dbReference type="ARBA" id="ARBA00016436"/>
    </source>
</evidence>
<keyword evidence="7 13" id="KW-0808">Transferase</keyword>
<dbReference type="GO" id="GO:0005524">
    <property type="term" value="F:ATP binding"/>
    <property type="evidence" value="ECO:0007669"/>
    <property type="project" value="UniProtKB-UniRule"/>
</dbReference>
<dbReference type="GO" id="GO:0009029">
    <property type="term" value="F:lipid-A 4'-kinase activity"/>
    <property type="evidence" value="ECO:0007669"/>
    <property type="project" value="UniProtKB-UniRule"/>
</dbReference>
<evidence type="ECO:0000256" key="13">
    <source>
        <dbReference type="HAMAP-Rule" id="MF_00409"/>
    </source>
</evidence>
<dbReference type="OrthoDB" id="9766423at2"/>
<evidence type="ECO:0000256" key="6">
    <source>
        <dbReference type="ARBA" id="ARBA00022556"/>
    </source>
</evidence>
<dbReference type="EC" id="2.7.1.130" evidence="3 13"/>
<protein>
    <recommendedName>
        <fullName evidence="4 13">Tetraacyldisaccharide 4'-kinase</fullName>
        <ecNumber evidence="3 13">2.7.1.130</ecNumber>
    </recommendedName>
    <alternativeName>
        <fullName evidence="12 13">Lipid A 4'-kinase</fullName>
    </alternativeName>
</protein>